<keyword evidence="1" id="KW-1133">Transmembrane helix</keyword>
<evidence type="ECO:0000313" key="3">
    <source>
        <dbReference type="Proteomes" id="UP000298138"/>
    </source>
</evidence>
<keyword evidence="1" id="KW-0472">Membrane</keyword>
<name>A0A4S2MTH4_9PEZI</name>
<dbReference type="InParanoid" id="A0A4S2MTH4"/>
<evidence type="ECO:0000313" key="2">
    <source>
        <dbReference type="EMBL" id="TGZ79790.1"/>
    </source>
</evidence>
<organism evidence="2 3">
    <name type="scientific">Ascodesmis nigricans</name>
    <dbReference type="NCBI Taxonomy" id="341454"/>
    <lineage>
        <taxon>Eukaryota</taxon>
        <taxon>Fungi</taxon>
        <taxon>Dikarya</taxon>
        <taxon>Ascomycota</taxon>
        <taxon>Pezizomycotina</taxon>
        <taxon>Pezizomycetes</taxon>
        <taxon>Pezizales</taxon>
        <taxon>Ascodesmidaceae</taxon>
        <taxon>Ascodesmis</taxon>
    </lineage>
</organism>
<gene>
    <name evidence="2" type="ORF">EX30DRAFT_372806</name>
</gene>
<keyword evidence="3" id="KW-1185">Reference proteome</keyword>
<proteinExistence type="predicted"/>
<dbReference type="AlphaFoldDB" id="A0A4S2MTH4"/>
<keyword evidence="1" id="KW-0812">Transmembrane</keyword>
<dbReference type="EMBL" id="ML220129">
    <property type="protein sequence ID" value="TGZ79790.1"/>
    <property type="molecule type" value="Genomic_DNA"/>
</dbReference>
<feature type="transmembrane region" description="Helical" evidence="1">
    <location>
        <begin position="20"/>
        <end position="40"/>
    </location>
</feature>
<evidence type="ECO:0000256" key="1">
    <source>
        <dbReference type="SAM" id="Phobius"/>
    </source>
</evidence>
<dbReference type="Proteomes" id="UP000298138">
    <property type="component" value="Unassembled WGS sequence"/>
</dbReference>
<accession>A0A4S2MTH4</accession>
<reference evidence="2 3" key="1">
    <citation type="submission" date="2019-04" db="EMBL/GenBank/DDBJ databases">
        <title>Comparative genomics and transcriptomics to analyze fruiting body development in filamentous ascomycetes.</title>
        <authorList>
            <consortium name="DOE Joint Genome Institute"/>
            <person name="Lutkenhaus R."/>
            <person name="Traeger S."/>
            <person name="Breuer J."/>
            <person name="Kuo A."/>
            <person name="Lipzen A."/>
            <person name="Pangilinan J."/>
            <person name="Dilworth D."/>
            <person name="Sandor L."/>
            <person name="Poggeler S."/>
            <person name="Barry K."/>
            <person name="Grigoriev I.V."/>
            <person name="Nowrousian M."/>
        </authorList>
    </citation>
    <scope>NUCLEOTIDE SEQUENCE [LARGE SCALE GENOMIC DNA]</scope>
    <source>
        <strain evidence="2 3">CBS 389.68</strain>
    </source>
</reference>
<protein>
    <submittedName>
        <fullName evidence="2">Uncharacterized protein</fullName>
    </submittedName>
</protein>
<sequence length="114" mass="12450">MPMLRIMIEVGARSGPMVGRSVFALMGGGVLMLVLMLMLLEARQKRLQDHDDYSTEYNILFRETTLQFTGYILWPSGKGMIDKIDMGGMVTMRTGVGTPHPSPGFLAIAGSVAV</sequence>